<dbReference type="EMBL" id="GBRH01270653">
    <property type="protein sequence ID" value="JAD27242.1"/>
    <property type="molecule type" value="Transcribed_RNA"/>
</dbReference>
<reference evidence="1" key="1">
    <citation type="submission" date="2014-09" db="EMBL/GenBank/DDBJ databases">
        <authorList>
            <person name="Magalhaes I.L.F."/>
            <person name="Oliveira U."/>
            <person name="Santos F.R."/>
            <person name="Vidigal T.H.D.A."/>
            <person name="Brescovit A.D."/>
            <person name="Santos A.J."/>
        </authorList>
    </citation>
    <scope>NUCLEOTIDE SEQUENCE</scope>
    <source>
        <tissue evidence="1">Shoot tissue taken approximately 20 cm above the soil surface</tissue>
    </source>
</reference>
<reference evidence="1" key="2">
    <citation type="journal article" date="2015" name="Data Brief">
        <title>Shoot transcriptome of the giant reed, Arundo donax.</title>
        <authorList>
            <person name="Barrero R.A."/>
            <person name="Guerrero F.D."/>
            <person name="Moolhuijzen P."/>
            <person name="Goolsby J.A."/>
            <person name="Tidwell J."/>
            <person name="Bellgard S.E."/>
            <person name="Bellgard M.I."/>
        </authorList>
    </citation>
    <scope>NUCLEOTIDE SEQUENCE</scope>
    <source>
        <tissue evidence="1">Shoot tissue taken approximately 20 cm above the soil surface</tissue>
    </source>
</reference>
<proteinExistence type="predicted"/>
<name>A0A0A8YX95_ARUDO</name>
<evidence type="ECO:0000313" key="1">
    <source>
        <dbReference type="EMBL" id="JAD27242.1"/>
    </source>
</evidence>
<protein>
    <submittedName>
        <fullName evidence="1">Uncharacterized protein</fullName>
    </submittedName>
</protein>
<sequence length="73" mass="7961">MVYMYIVAYISPNNQHGISMLASCHTAPYAHHASSNHHECSLSQKCVDGGKTSFPSTTRSLQSSVNNYVDTIA</sequence>
<accession>A0A0A8YX95</accession>
<dbReference type="AlphaFoldDB" id="A0A0A8YX95"/>
<organism evidence="1">
    <name type="scientific">Arundo donax</name>
    <name type="common">Giant reed</name>
    <name type="synonym">Donax arundinaceus</name>
    <dbReference type="NCBI Taxonomy" id="35708"/>
    <lineage>
        <taxon>Eukaryota</taxon>
        <taxon>Viridiplantae</taxon>
        <taxon>Streptophyta</taxon>
        <taxon>Embryophyta</taxon>
        <taxon>Tracheophyta</taxon>
        <taxon>Spermatophyta</taxon>
        <taxon>Magnoliopsida</taxon>
        <taxon>Liliopsida</taxon>
        <taxon>Poales</taxon>
        <taxon>Poaceae</taxon>
        <taxon>PACMAD clade</taxon>
        <taxon>Arundinoideae</taxon>
        <taxon>Arundineae</taxon>
        <taxon>Arundo</taxon>
    </lineage>
</organism>